<dbReference type="AlphaFoldDB" id="A0A845PYS3"/>
<dbReference type="InterPro" id="IPR002104">
    <property type="entry name" value="Integrase_catalytic"/>
</dbReference>
<dbReference type="GO" id="GO:0006310">
    <property type="term" value="P:DNA recombination"/>
    <property type="evidence" value="ECO:0007669"/>
    <property type="project" value="UniProtKB-KW"/>
</dbReference>
<dbReference type="GO" id="GO:0003677">
    <property type="term" value="F:DNA binding"/>
    <property type="evidence" value="ECO:0007669"/>
    <property type="project" value="InterPro"/>
</dbReference>
<dbReference type="InterPro" id="IPR011010">
    <property type="entry name" value="DNA_brk_join_enz"/>
</dbReference>
<evidence type="ECO:0000256" key="1">
    <source>
        <dbReference type="ARBA" id="ARBA00023172"/>
    </source>
</evidence>
<feature type="domain" description="Tyr recombinase" evidence="2">
    <location>
        <begin position="1"/>
        <end position="188"/>
    </location>
</feature>
<proteinExistence type="predicted"/>
<name>A0A845PYS3_9FLAO</name>
<dbReference type="SUPFAM" id="SSF56349">
    <property type="entry name" value="DNA breaking-rejoining enzymes"/>
    <property type="match status" value="1"/>
</dbReference>
<evidence type="ECO:0000259" key="2">
    <source>
        <dbReference type="PROSITE" id="PS51898"/>
    </source>
</evidence>
<gene>
    <name evidence="3" type="ORF">GNY06_09455</name>
</gene>
<dbReference type="Pfam" id="PF00589">
    <property type="entry name" value="Phage_integrase"/>
    <property type="match status" value="1"/>
</dbReference>
<dbReference type="PROSITE" id="PS51898">
    <property type="entry name" value="TYR_RECOMBINASE"/>
    <property type="match status" value="1"/>
</dbReference>
<accession>A0A845PYS3</accession>
<evidence type="ECO:0000313" key="4">
    <source>
        <dbReference type="Proteomes" id="UP000553459"/>
    </source>
</evidence>
<feature type="non-terminal residue" evidence="3">
    <location>
        <position position="1"/>
    </location>
</feature>
<evidence type="ECO:0000313" key="3">
    <source>
        <dbReference type="EMBL" id="NAW51597.1"/>
    </source>
</evidence>
<feature type="non-terminal residue" evidence="3">
    <location>
        <position position="191"/>
    </location>
</feature>
<protein>
    <submittedName>
        <fullName evidence="3">Tyrosine-type recombinase/integrase</fullName>
    </submittedName>
</protein>
<organism evidence="3 4">
    <name type="scientific">Elizabethkingia argenteiflava</name>
    <dbReference type="NCBI Taxonomy" id="2681556"/>
    <lineage>
        <taxon>Bacteria</taxon>
        <taxon>Pseudomonadati</taxon>
        <taxon>Bacteroidota</taxon>
        <taxon>Flavobacteriia</taxon>
        <taxon>Flavobacteriales</taxon>
        <taxon>Weeksellaceae</taxon>
        <taxon>Elizabethkingia</taxon>
    </lineage>
</organism>
<keyword evidence="4" id="KW-1185">Reference proteome</keyword>
<dbReference type="Gene3D" id="1.10.443.10">
    <property type="entry name" value="Intergrase catalytic core"/>
    <property type="match status" value="1"/>
</dbReference>
<keyword evidence="1" id="KW-0233">DNA recombination</keyword>
<dbReference type="RefSeq" id="WP_166519873.1">
    <property type="nucleotide sequence ID" value="NZ_JAAABJ010000565.1"/>
</dbReference>
<sequence>DEKYQIVHDYIQENYPDFFRYFKIFFLSGARTSELFRLQKKDVNLLDQEYKVTIQKGREYIETIKIILPQAVPYWREILDMCKSQKDYLFSKGLKPGDKPIQPYQITKRWHRLIKSSNKIKDKDGKIIKVTEDFYSLKHLFLDKLDQASDEEINLAKIAASHRTDSITKVYTVGKKKRENEALKQVKFKIV</sequence>
<comment type="caution">
    <text evidence="3">The sequence shown here is derived from an EMBL/GenBank/DDBJ whole genome shotgun (WGS) entry which is preliminary data.</text>
</comment>
<dbReference type="GO" id="GO:0015074">
    <property type="term" value="P:DNA integration"/>
    <property type="evidence" value="ECO:0007669"/>
    <property type="project" value="InterPro"/>
</dbReference>
<reference evidence="3 4" key="1">
    <citation type="submission" date="2019-11" db="EMBL/GenBank/DDBJ databases">
        <title>Characterization of Elizabethkingia argenteiflava sp. nov., isolated from inner surface of Soybean Pods.</title>
        <authorList>
            <person name="Mo S."/>
        </authorList>
    </citation>
    <scope>NUCLEOTIDE SEQUENCE [LARGE SCALE GENOMIC DNA]</scope>
    <source>
        <strain evidence="3 4">YB22</strain>
    </source>
</reference>
<dbReference type="InterPro" id="IPR013762">
    <property type="entry name" value="Integrase-like_cat_sf"/>
</dbReference>
<dbReference type="EMBL" id="JAAABJ010000565">
    <property type="protein sequence ID" value="NAW51597.1"/>
    <property type="molecule type" value="Genomic_DNA"/>
</dbReference>
<dbReference type="Proteomes" id="UP000553459">
    <property type="component" value="Unassembled WGS sequence"/>
</dbReference>